<dbReference type="InterPro" id="IPR042226">
    <property type="entry name" value="eFR1_2_sf"/>
</dbReference>
<organism evidence="2 3">
    <name type="scientific">Candidatus Rhodoblastus alkanivorans</name>
    <dbReference type="NCBI Taxonomy" id="2954117"/>
    <lineage>
        <taxon>Bacteria</taxon>
        <taxon>Pseudomonadati</taxon>
        <taxon>Pseudomonadota</taxon>
        <taxon>Alphaproteobacteria</taxon>
        <taxon>Hyphomicrobiales</taxon>
        <taxon>Rhodoblastaceae</taxon>
        <taxon>Rhodoblastus</taxon>
    </lineage>
</organism>
<evidence type="ECO:0000256" key="1">
    <source>
        <dbReference type="SAM" id="MobiDB-lite"/>
    </source>
</evidence>
<dbReference type="Proteomes" id="UP001139104">
    <property type="component" value="Unassembled WGS sequence"/>
</dbReference>
<keyword evidence="3" id="KW-1185">Reference proteome</keyword>
<comment type="caution">
    <text evidence="2">The sequence shown here is derived from an EMBL/GenBank/DDBJ whole genome shotgun (WGS) entry which is preliminary data.</text>
</comment>
<dbReference type="Pfam" id="PF10116">
    <property type="entry name" value="Host_attach"/>
    <property type="match status" value="1"/>
</dbReference>
<protein>
    <submittedName>
        <fullName evidence="2">Host attachment family protein</fullName>
    </submittedName>
</protein>
<name>A0ABS9Z719_9HYPH</name>
<proteinExistence type="predicted"/>
<accession>A0ABS9Z719</accession>
<dbReference type="InterPro" id="IPR019291">
    <property type="entry name" value="Host_attachment_protein"/>
</dbReference>
<sequence length="150" mass="16686">MNKIALPHDAFVFVGDGRKALFLRNEGDEKYANLVTERVLAGEDNPPSRDQGTDKPGRAFMGANSTARSAVEPTDWHEIEEHRFAERAAEALETIVRERAATAVVIAAPARTLADLRRCLHNDVKSKVLAEIDKDFTNLPIWDIEKHIVG</sequence>
<feature type="region of interest" description="Disordered" evidence="1">
    <location>
        <begin position="39"/>
        <end position="72"/>
    </location>
</feature>
<gene>
    <name evidence="2" type="ORF">K2U94_10665</name>
</gene>
<dbReference type="EMBL" id="JAIVFP010000001">
    <property type="protein sequence ID" value="MCI4683225.1"/>
    <property type="molecule type" value="Genomic_DNA"/>
</dbReference>
<dbReference type="Gene3D" id="3.30.420.60">
    <property type="entry name" value="eRF1 domain 2"/>
    <property type="match status" value="1"/>
</dbReference>
<reference evidence="2" key="1">
    <citation type="journal article" date="2022" name="ISME J.">
        <title>Identification of active gaseous-alkane degraders at natural gas seeps.</title>
        <authorList>
            <person name="Farhan Ul Haque M."/>
            <person name="Hernandez M."/>
            <person name="Crombie A.T."/>
            <person name="Murrell J.C."/>
        </authorList>
    </citation>
    <scope>NUCLEOTIDE SEQUENCE</scope>
    <source>
        <strain evidence="2">PC2</strain>
    </source>
</reference>
<dbReference type="RefSeq" id="WP_243067187.1">
    <property type="nucleotide sequence ID" value="NZ_JAIVFK010000028.1"/>
</dbReference>
<evidence type="ECO:0000313" key="2">
    <source>
        <dbReference type="EMBL" id="MCI4683225.1"/>
    </source>
</evidence>
<evidence type="ECO:0000313" key="3">
    <source>
        <dbReference type="Proteomes" id="UP001139104"/>
    </source>
</evidence>